<reference evidence="3 4" key="1">
    <citation type="submission" date="2021-04" db="EMBL/GenBank/DDBJ databases">
        <authorList>
            <person name="Pira H."/>
            <person name="Risdian C."/>
            <person name="Wink J."/>
        </authorList>
    </citation>
    <scope>NUCLEOTIDE SEQUENCE [LARGE SCALE GENOMIC DNA]</scope>
    <source>
        <strain evidence="3 4">WH53</strain>
    </source>
</reference>
<gene>
    <name evidence="3" type="ORF">KCG35_07660</name>
</gene>
<dbReference type="RefSeq" id="WP_215819094.1">
    <property type="nucleotide sequence ID" value="NZ_JAGSOY010000012.1"/>
</dbReference>
<comment type="caution">
    <text evidence="3">The sequence shown here is derived from an EMBL/GenBank/DDBJ whole genome shotgun (WGS) entry which is preliminary data.</text>
</comment>
<feature type="chain" id="PRO_5047173097" evidence="2">
    <location>
        <begin position="23"/>
        <end position="535"/>
    </location>
</feature>
<evidence type="ECO:0000256" key="1">
    <source>
        <dbReference type="SAM" id="MobiDB-lite"/>
    </source>
</evidence>
<evidence type="ECO:0000256" key="2">
    <source>
        <dbReference type="SAM" id="SignalP"/>
    </source>
</evidence>
<accession>A0ABS5ZA50</accession>
<evidence type="ECO:0000313" key="3">
    <source>
        <dbReference type="EMBL" id="MBU2710933.1"/>
    </source>
</evidence>
<name>A0ABS5ZA50_9GAMM</name>
<feature type="signal peptide" evidence="2">
    <location>
        <begin position="1"/>
        <end position="22"/>
    </location>
</feature>
<proteinExistence type="predicted"/>
<keyword evidence="2" id="KW-0732">Signal</keyword>
<dbReference type="EMBL" id="JAGSOY010000012">
    <property type="protein sequence ID" value="MBU2710933.1"/>
    <property type="molecule type" value="Genomic_DNA"/>
</dbReference>
<feature type="compositionally biased region" description="Polar residues" evidence="1">
    <location>
        <begin position="129"/>
        <end position="154"/>
    </location>
</feature>
<sequence>MGLLVKLTLIGLISLNVSSALANQKQLIAHSKTMQLRIYATAEDNAIWCGEQVNILLQGESPNSFSNVTKVQQLSQRLGILLNTKKEENDPTFCPAVNTVIITAKKQNGVVAFTGLASRNKNWQLEMNTQPTQETSPHQDVVDQTSLKQSSPENSLWEPPKYQEALSYYGVKDYEISTKDQRCKIRLPQIPPGKDPRLLYIEYSGLNCDSKRFVYGLGKVTTHQTDGYILNRLNGKFAHGFPIDPQLNLAHSIFLHRFQLQQQQFLSFYLGHAPKLNAHFIGLLAMNNGEWHFNQRKVIVVSNPSSINESSTQRQDLFNVTEALLRKITSNVTSFNLLAVNKLTFPLENNGHIIFQVTVSKDQDNWLEENFSETLTSSDSSERKPLPKPQEGAISALIRQDTQMLRNADFATRLTYLFPKADQLGNPLEAAATSLLEKKPISVFNLVHIDSIDAKKSTTDWPYLMHITSHPELAKPGWYLLWAQVTGSSKIKASNNFLIPQLEVKNVAVCKQEKCAEFNDVTQLVLKRYNIDEWQ</sequence>
<protein>
    <submittedName>
        <fullName evidence="3">Uncharacterized protein</fullName>
    </submittedName>
</protein>
<evidence type="ECO:0000313" key="4">
    <source>
        <dbReference type="Proteomes" id="UP000690515"/>
    </source>
</evidence>
<feature type="region of interest" description="Disordered" evidence="1">
    <location>
        <begin position="129"/>
        <end position="156"/>
    </location>
</feature>
<keyword evidence="4" id="KW-1185">Reference proteome</keyword>
<organism evidence="3 4">
    <name type="scientific">Zooshikella harenae</name>
    <dbReference type="NCBI Taxonomy" id="2827238"/>
    <lineage>
        <taxon>Bacteria</taxon>
        <taxon>Pseudomonadati</taxon>
        <taxon>Pseudomonadota</taxon>
        <taxon>Gammaproteobacteria</taxon>
        <taxon>Oceanospirillales</taxon>
        <taxon>Zooshikellaceae</taxon>
        <taxon>Zooshikella</taxon>
    </lineage>
</organism>
<dbReference type="Proteomes" id="UP000690515">
    <property type="component" value="Unassembled WGS sequence"/>
</dbReference>